<dbReference type="Proteomes" id="UP000789920">
    <property type="component" value="Unassembled WGS sequence"/>
</dbReference>
<feature type="non-terminal residue" evidence="1">
    <location>
        <position position="1"/>
    </location>
</feature>
<protein>
    <submittedName>
        <fullName evidence="1">7009_t:CDS:1</fullName>
    </submittedName>
</protein>
<comment type="caution">
    <text evidence="1">The sequence shown here is derived from an EMBL/GenBank/DDBJ whole genome shotgun (WGS) entry which is preliminary data.</text>
</comment>
<feature type="non-terminal residue" evidence="1">
    <location>
        <position position="65"/>
    </location>
</feature>
<reference evidence="1" key="1">
    <citation type="submission" date="2021-06" db="EMBL/GenBank/DDBJ databases">
        <authorList>
            <person name="Kallberg Y."/>
            <person name="Tangrot J."/>
            <person name="Rosling A."/>
        </authorList>
    </citation>
    <scope>NUCLEOTIDE SEQUENCE</scope>
    <source>
        <strain evidence="1">MA461A</strain>
    </source>
</reference>
<dbReference type="EMBL" id="CAJVQC010110289">
    <property type="protein sequence ID" value="CAG8834851.1"/>
    <property type="molecule type" value="Genomic_DNA"/>
</dbReference>
<name>A0ACA9SFC6_9GLOM</name>
<evidence type="ECO:0000313" key="2">
    <source>
        <dbReference type="Proteomes" id="UP000789920"/>
    </source>
</evidence>
<gene>
    <name evidence="1" type="ORF">RPERSI_LOCUS29334</name>
</gene>
<proteinExistence type="predicted"/>
<organism evidence="1 2">
    <name type="scientific">Racocetra persica</name>
    <dbReference type="NCBI Taxonomy" id="160502"/>
    <lineage>
        <taxon>Eukaryota</taxon>
        <taxon>Fungi</taxon>
        <taxon>Fungi incertae sedis</taxon>
        <taxon>Mucoromycota</taxon>
        <taxon>Glomeromycotina</taxon>
        <taxon>Glomeromycetes</taxon>
        <taxon>Diversisporales</taxon>
        <taxon>Gigasporaceae</taxon>
        <taxon>Racocetra</taxon>
    </lineage>
</organism>
<evidence type="ECO:0000313" key="1">
    <source>
        <dbReference type="EMBL" id="CAG8834851.1"/>
    </source>
</evidence>
<sequence length="65" mass="7252">PFAKATTLLGGSTYSTISFMLLAIKVLLQNCKSKASDDENYQIESKSDNINFDDITTIFDEEEII</sequence>
<accession>A0ACA9SFC6</accession>
<keyword evidence="2" id="KW-1185">Reference proteome</keyword>